<dbReference type="EMBL" id="JASBNA010000062">
    <property type="protein sequence ID" value="KAK7679203.1"/>
    <property type="molecule type" value="Genomic_DNA"/>
</dbReference>
<gene>
    <name evidence="2" type="ORF">QCA50_017781</name>
</gene>
<sequence>MSVAVWQALLGRIVCASVIASLLYCASILLLASFSCSPAVTSRIRLGIFVCLIVSFCIGTFHRAHYNLYLI</sequence>
<proteinExistence type="predicted"/>
<comment type="caution">
    <text evidence="2">The sequence shown here is derived from an EMBL/GenBank/DDBJ whole genome shotgun (WGS) entry which is preliminary data.</text>
</comment>
<organism evidence="2 3">
    <name type="scientific">Cerrena zonata</name>
    <dbReference type="NCBI Taxonomy" id="2478898"/>
    <lineage>
        <taxon>Eukaryota</taxon>
        <taxon>Fungi</taxon>
        <taxon>Dikarya</taxon>
        <taxon>Basidiomycota</taxon>
        <taxon>Agaricomycotina</taxon>
        <taxon>Agaricomycetes</taxon>
        <taxon>Polyporales</taxon>
        <taxon>Cerrenaceae</taxon>
        <taxon>Cerrena</taxon>
    </lineage>
</organism>
<keyword evidence="1" id="KW-0812">Transmembrane</keyword>
<evidence type="ECO:0000256" key="1">
    <source>
        <dbReference type="SAM" id="Phobius"/>
    </source>
</evidence>
<protein>
    <submittedName>
        <fullName evidence="2">Uncharacterized protein</fullName>
    </submittedName>
</protein>
<keyword evidence="3" id="KW-1185">Reference proteome</keyword>
<reference evidence="2 3" key="1">
    <citation type="submission" date="2022-09" db="EMBL/GenBank/DDBJ databases">
        <authorList>
            <person name="Palmer J.M."/>
        </authorList>
    </citation>
    <scope>NUCLEOTIDE SEQUENCE [LARGE SCALE GENOMIC DNA]</scope>
    <source>
        <strain evidence="2 3">DSM 7382</strain>
    </source>
</reference>
<dbReference type="Proteomes" id="UP001385951">
    <property type="component" value="Unassembled WGS sequence"/>
</dbReference>
<accession>A0AAW0FNT8</accession>
<name>A0AAW0FNT8_9APHY</name>
<evidence type="ECO:0000313" key="3">
    <source>
        <dbReference type="Proteomes" id="UP001385951"/>
    </source>
</evidence>
<feature type="transmembrane region" description="Helical" evidence="1">
    <location>
        <begin position="44"/>
        <end position="62"/>
    </location>
</feature>
<evidence type="ECO:0000313" key="2">
    <source>
        <dbReference type="EMBL" id="KAK7679203.1"/>
    </source>
</evidence>
<feature type="transmembrane region" description="Helical" evidence="1">
    <location>
        <begin position="6"/>
        <end position="32"/>
    </location>
</feature>
<keyword evidence="1" id="KW-1133">Transmembrane helix</keyword>
<dbReference type="AlphaFoldDB" id="A0AAW0FNT8"/>
<keyword evidence="1" id="KW-0472">Membrane</keyword>